<dbReference type="AlphaFoldDB" id="E6PVF0"/>
<name>E6PVF0_9ZZZZ</name>
<proteinExistence type="predicted"/>
<comment type="caution">
    <text evidence="1">The sequence shown here is derived from an EMBL/GenBank/DDBJ whole genome shotgun (WGS) entry which is preliminary data.</text>
</comment>
<protein>
    <submittedName>
        <fullName evidence="1">Uncharacterized protein</fullName>
    </submittedName>
</protein>
<dbReference type="EMBL" id="CABM01000064">
    <property type="protein sequence ID" value="CBH98907.1"/>
    <property type="molecule type" value="Genomic_DNA"/>
</dbReference>
<sequence length="78" mass="8858">MPRMRPLQRDISVGCARLDRAADRTMDVARNAKTRSRLRPNTGLSMSRRWSKRFFEGLFDICTIAKPAFSALAISTVD</sequence>
<organism evidence="1">
    <name type="scientific">mine drainage metagenome</name>
    <dbReference type="NCBI Taxonomy" id="410659"/>
    <lineage>
        <taxon>unclassified sequences</taxon>
        <taxon>metagenomes</taxon>
        <taxon>ecological metagenomes</taxon>
    </lineage>
</organism>
<gene>
    <name evidence="1" type="ORF">CARN2_0081</name>
</gene>
<evidence type="ECO:0000313" key="1">
    <source>
        <dbReference type="EMBL" id="CBH98907.1"/>
    </source>
</evidence>
<accession>E6PVF0</accession>
<reference evidence="1" key="1">
    <citation type="submission" date="2009-10" db="EMBL/GenBank/DDBJ databases">
        <title>Diversity of trophic interactions inside an arsenic-rich microbial ecosystem.</title>
        <authorList>
            <person name="Bertin P.N."/>
            <person name="Heinrich-Salmeron A."/>
            <person name="Pelletier E."/>
            <person name="Goulhen-Chollet F."/>
            <person name="Arsene-Ploetze F."/>
            <person name="Gallien S."/>
            <person name="Calteau A."/>
            <person name="Vallenet D."/>
            <person name="Casiot C."/>
            <person name="Chane-Woon-Ming B."/>
            <person name="Giloteaux L."/>
            <person name="Barakat M."/>
            <person name="Bonnefoy V."/>
            <person name="Bruneel O."/>
            <person name="Chandler M."/>
            <person name="Cleiss J."/>
            <person name="Duran R."/>
            <person name="Elbaz-Poulichet F."/>
            <person name="Fonknechten N."/>
            <person name="Lauga B."/>
            <person name="Mornico D."/>
            <person name="Ortet P."/>
            <person name="Schaeffer C."/>
            <person name="Siguier P."/>
            <person name="Alexander Thil Smith A."/>
            <person name="Van Dorsselaer A."/>
            <person name="Weissenbach J."/>
            <person name="Medigue C."/>
            <person name="Le Paslier D."/>
        </authorList>
    </citation>
    <scope>NUCLEOTIDE SEQUENCE</scope>
</reference>